<keyword evidence="3" id="KW-1185">Reference proteome</keyword>
<reference evidence="2" key="1">
    <citation type="submission" date="2021-09" db="EMBL/GenBank/DDBJ databases">
        <authorList>
            <consortium name="AG Swart"/>
            <person name="Singh M."/>
            <person name="Singh A."/>
            <person name="Seah K."/>
            <person name="Emmerich C."/>
        </authorList>
    </citation>
    <scope>NUCLEOTIDE SEQUENCE</scope>
    <source>
        <strain evidence="2">ATCC30299</strain>
    </source>
</reference>
<evidence type="ECO:0000313" key="2">
    <source>
        <dbReference type="EMBL" id="CAG9324380.1"/>
    </source>
</evidence>
<sequence length="160" mass="18038">MATPTRSRPPALVSPRGASLGVSHSQQFARSSSPFTQESQLKRQLSDSRKDLKILISEVTKIKETEAQELGEIWKLVNLIKGDIGGFKKWNNATERPQDTQNRSEFGLLANQINSLKAQIKEIKEQTETKGRVWRSHANSEEHLYLAENERKSAIAKGKK</sequence>
<dbReference type="AlphaFoldDB" id="A0AAU9JLM0"/>
<gene>
    <name evidence="2" type="ORF">BSTOLATCC_MIC36172</name>
</gene>
<dbReference type="Proteomes" id="UP001162131">
    <property type="component" value="Unassembled WGS sequence"/>
</dbReference>
<feature type="compositionally biased region" description="Polar residues" evidence="1">
    <location>
        <begin position="22"/>
        <end position="39"/>
    </location>
</feature>
<evidence type="ECO:0000256" key="1">
    <source>
        <dbReference type="SAM" id="MobiDB-lite"/>
    </source>
</evidence>
<comment type="caution">
    <text evidence="2">The sequence shown here is derived from an EMBL/GenBank/DDBJ whole genome shotgun (WGS) entry which is preliminary data.</text>
</comment>
<proteinExistence type="predicted"/>
<name>A0AAU9JLM0_9CILI</name>
<dbReference type="EMBL" id="CAJZBQ010000036">
    <property type="protein sequence ID" value="CAG9324380.1"/>
    <property type="molecule type" value="Genomic_DNA"/>
</dbReference>
<accession>A0AAU9JLM0</accession>
<protein>
    <submittedName>
        <fullName evidence="2">Uncharacterized protein</fullName>
    </submittedName>
</protein>
<feature type="region of interest" description="Disordered" evidence="1">
    <location>
        <begin position="1"/>
        <end position="43"/>
    </location>
</feature>
<organism evidence="2 3">
    <name type="scientific">Blepharisma stoltei</name>
    <dbReference type="NCBI Taxonomy" id="1481888"/>
    <lineage>
        <taxon>Eukaryota</taxon>
        <taxon>Sar</taxon>
        <taxon>Alveolata</taxon>
        <taxon>Ciliophora</taxon>
        <taxon>Postciliodesmatophora</taxon>
        <taxon>Heterotrichea</taxon>
        <taxon>Heterotrichida</taxon>
        <taxon>Blepharismidae</taxon>
        <taxon>Blepharisma</taxon>
    </lineage>
</organism>
<evidence type="ECO:0000313" key="3">
    <source>
        <dbReference type="Proteomes" id="UP001162131"/>
    </source>
</evidence>